<accession>A0A3G1AAB1</accession>
<dbReference type="AlphaFoldDB" id="A0A3G1AAB1"/>
<dbReference type="STRING" id="697581.TCARB_1888"/>
<evidence type="ECO:0000313" key="2">
    <source>
        <dbReference type="Proteomes" id="UP000266720"/>
    </source>
</evidence>
<dbReference type="RefSeq" id="WP_052887265.1">
    <property type="nucleotide sequence ID" value="NZ_CP007493.1"/>
</dbReference>
<dbReference type="KEGG" id="tcb:TCARB_1888"/>
<reference evidence="2" key="1">
    <citation type="book" date="2010" name="EXTREMOPHILES" publisher="0:0-0">
        <title>Complete genome sequences of ten hyperthermophilic archaea reveal their metabolic capabilities and possible ecological roles.</title>
        <editorList>
            <person name="?"/>
        </editorList>
        <authorList>
            <person name="Ravin N.V."/>
            <person name="Mardanov A.V."/>
            <person name="Bonch-Osmolovskaya E.A."/>
            <person name="Skryabin K.G."/>
        </authorList>
    </citation>
    <scope>NUCLEOTIDE SEQUENCE [LARGE SCALE GENOMIC DNA]</scope>
    <source>
        <strain evidence="2">1505</strain>
    </source>
</reference>
<protein>
    <submittedName>
        <fullName evidence="1">Uncharacterized protein</fullName>
    </submittedName>
</protein>
<dbReference type="Proteomes" id="UP000266720">
    <property type="component" value="Chromosome"/>
</dbReference>
<dbReference type="GeneID" id="25407300"/>
<evidence type="ECO:0000313" key="1">
    <source>
        <dbReference type="EMBL" id="AJB42924.1"/>
    </source>
</evidence>
<proteinExistence type="predicted"/>
<sequence>MKKLTTLIIVVLLALTAVTVGFVYRWIPFYIDYTYIFHERGQSETDANITTESMNSYYERPESIVALCKPDFKDLGKGLQLEYVFVTPIFLETSDGDVWVPANSSKLLILAKKVNGSLFEVTFILSVKGEVVEPKNKNRTLLSLNRSVHMYYIQGDGYYLINGTNLGMVFPLFESENIRMSFLYARLGETPALRGELRNVVFERVERVIVDFQDEKIISLTKNSPMMLSLRNESLRANLENYLSSAYRETEPLRRLTSCPSMYILEKYQSDEPPLLVAVNLPTGIPTFVYMNGCPRVQKETRVVWNNIVRDYYLHSPLACLLGIRSLDYAIQLESIYNSALRG</sequence>
<dbReference type="EMBL" id="CP007493">
    <property type="protein sequence ID" value="AJB42924.1"/>
    <property type="molecule type" value="Genomic_DNA"/>
</dbReference>
<gene>
    <name evidence="1" type="ORF">TCARB_1888</name>
</gene>
<name>A0A3G1AAB1_9CREN</name>
<organism evidence="1 2">
    <name type="scientific">Thermofilum adornatum 1505</name>
    <dbReference type="NCBI Taxonomy" id="697581"/>
    <lineage>
        <taxon>Archaea</taxon>
        <taxon>Thermoproteota</taxon>
        <taxon>Thermoprotei</taxon>
        <taxon>Thermofilales</taxon>
        <taxon>Thermofilaceae</taxon>
        <taxon>Thermofilum</taxon>
    </lineage>
</organism>